<feature type="region of interest" description="Disordered" evidence="1">
    <location>
        <begin position="1458"/>
        <end position="1490"/>
    </location>
</feature>
<evidence type="ECO:0000313" key="4">
    <source>
        <dbReference type="Proteomes" id="UP001454086"/>
    </source>
</evidence>
<proteinExistence type="predicted"/>
<name>A0ABV1D3J1_9FIRM</name>
<organism evidence="3 4">
    <name type="scientific">Enterocloster hominis</name>
    <name type="common">ex Hitch et al. 2024</name>
    <dbReference type="NCBI Taxonomy" id="1917870"/>
    <lineage>
        <taxon>Bacteria</taxon>
        <taxon>Bacillati</taxon>
        <taxon>Bacillota</taxon>
        <taxon>Clostridia</taxon>
        <taxon>Lachnospirales</taxon>
        <taxon>Lachnospiraceae</taxon>
        <taxon>Enterocloster</taxon>
    </lineage>
</organism>
<accession>A0ABV1D3J1</accession>
<keyword evidence="2" id="KW-0812">Transmembrane</keyword>
<reference evidence="3 4" key="1">
    <citation type="submission" date="2024-03" db="EMBL/GenBank/DDBJ databases">
        <title>Human intestinal bacterial collection.</title>
        <authorList>
            <person name="Pauvert C."/>
            <person name="Hitch T.C.A."/>
            <person name="Clavel T."/>
        </authorList>
    </citation>
    <scope>NUCLEOTIDE SEQUENCE [LARGE SCALE GENOMIC DNA]</scope>
    <source>
        <strain evidence="3 4">CLA-SR-H021</strain>
    </source>
</reference>
<keyword evidence="2" id="KW-0472">Membrane</keyword>
<feature type="compositionally biased region" description="Gly residues" evidence="1">
    <location>
        <begin position="1458"/>
        <end position="1471"/>
    </location>
</feature>
<dbReference type="NCBIfam" id="NF033073">
    <property type="entry name" value="LPXTG_double"/>
    <property type="match status" value="1"/>
</dbReference>
<dbReference type="SMART" id="SM00710">
    <property type="entry name" value="PbH1"/>
    <property type="match status" value="4"/>
</dbReference>
<sequence>MFKRNLSKKHCRHMAFLTAFVLAFTNVGSCMTVSFAEEIVGGEAGGSGTEGEGGSGSGTEGEGGSGSGAEGEGGSGSGTEGEGGSGSGTEGEGGSGSGTEGEGGSGSGTEGEGGSGSGTEGEGGSGSGTEVEGGSGSGTEGEGGSGSGTEGEGGSGSGTEGEGGSGSGTEGEGGSGSGTEGEGGSGSGTEGEGGSGTEGEGGNGSGTEGEGGSGSGTEGEGGNGSGTEGEGGNGSGTEGEGGSGSGTEGEGGNGSGTEGEGGNEGGNDADGKNDAETDQENPNGGTTGNPGNPGAPAAPEVTPKENHEFTISYIIDPEEGAAVKGPSEAEEGESVIFTVKPEKGYVIDSVTADYMEVGLYEEARTASSSEAEYHGEPDFSKPQKYIIESVDADMEILIIMENEEALAEASVTLDDGTTVTAQWDAGIIPERAELDVREVTQEVKDAVIAGVEGTYTNLAEDVPAENPTEKVTDVMAYDITLVDGDTVYDTWEEGTVKITFSGPAIEEKSAEADKVSIFHVDEGNVLTEMSAELAEGDAAVEEIGFEAGHFSVYALAFIKGGSNVGTVKIVQAVLGTNPSEDGNAEVKTYALPEGADQVSVQTIAGKLDPVQSGDTALSFLKATYDAAGTMPVTGLQYDSVAGLQYKTEDSLGLVDTETILYFWYGEGMTVNPQMQVSEIQQAVDMAGVIMFEPGNYKDLVLKIAGEKTLIPLGEVVFLGETMRSPAIDITGDTALTIGGGEGSKLSIKGYGDGIRQEGKQDITFTLEISQGSTLELTGNKVYDTNHGNGIWISGKGSTFNLIGRSDSTFIASDNGGSGVLAYGGEPYTSEQQNVTVKINFNGSRLVDMSRNRIGSGYHSGIGWYTGTTLEFVGCAEVHIDDNQIDAIMFSSSYKNVGGTAVAVPVDSELYVEDCPEFTMNGNESWGTNGGNVTVLNSTVECSGNSSQPWASVQKTASNLYCFSLVARDSEIRADNCGTYSGIWVAGNAEISGSRLYVSGNGIDNYGKNGCTGGYGILFGGLADISGSELVIENNGLAGIMFSNGRSPENTSGITDSTIRTMGNGKLAQTADRAINKSGIALYTGILDTADSNLVLLESDNRYGMGFEAEGRAQLILDGHGVSAYQAGGNESYSSRKGHYHTMMNGSLQAVRDHMSGAYSFNGVQSADEVYVAPVNGYQTKLTRFDLNAEINKEVGDGRDQSFRYLDPNSRQLVDYGFRYNRTGEDLMDGESGNAYVWAPVSILHYDATEGMISDFKTAIQGNVSLTNTRGDGTSIGNTGDGAQTGTRYGTDYTVFGNSLNLSEGELPDVGDRAGYKFLGWYAADDEAKAAEYAGSGNWSALYGILNVPFTSSSKVAADMGDVGTGQAEKTIYAKWGLPSDHTITIHYLDKNSGASISASYTSGIINEGGQYNVYDQIHKAIANYTWDSYAGVQTDEVSGILTQDLVFNVYYTYNGSTGGGSGSGGGGGTSSGGRRATPETGGPGVTIEPEAVPLAPLPENTVVIPGEEVPLAPLPKTGERSTSLWVCLTAGLVLGMYSLLGRKKEES</sequence>
<feature type="region of interest" description="Disordered" evidence="1">
    <location>
        <begin position="43"/>
        <end position="302"/>
    </location>
</feature>
<dbReference type="InterPro" id="IPR006626">
    <property type="entry name" value="PbH1"/>
</dbReference>
<feature type="compositionally biased region" description="Low complexity" evidence="1">
    <location>
        <begin position="281"/>
        <end position="299"/>
    </location>
</feature>
<comment type="caution">
    <text evidence="3">The sequence shown here is derived from an EMBL/GenBank/DDBJ whole genome shotgun (WGS) entry which is preliminary data.</text>
</comment>
<keyword evidence="2" id="KW-1133">Transmembrane helix</keyword>
<evidence type="ECO:0000256" key="2">
    <source>
        <dbReference type="SAM" id="Phobius"/>
    </source>
</evidence>
<dbReference type="EMBL" id="JBBMFM010000022">
    <property type="protein sequence ID" value="MEQ2424970.1"/>
    <property type="molecule type" value="Genomic_DNA"/>
</dbReference>
<gene>
    <name evidence="3" type="ORF">WMQ36_08285</name>
</gene>
<dbReference type="Proteomes" id="UP001454086">
    <property type="component" value="Unassembled WGS sequence"/>
</dbReference>
<keyword evidence="4" id="KW-1185">Reference proteome</keyword>
<dbReference type="RefSeq" id="WP_349118096.1">
    <property type="nucleotide sequence ID" value="NZ_JBBMFM010000022.1"/>
</dbReference>
<feature type="transmembrane region" description="Helical" evidence="2">
    <location>
        <begin position="1522"/>
        <end position="1540"/>
    </location>
</feature>
<feature type="compositionally biased region" description="Gly residues" evidence="1">
    <location>
        <begin position="43"/>
        <end position="265"/>
    </location>
</feature>
<evidence type="ECO:0000313" key="3">
    <source>
        <dbReference type="EMBL" id="MEQ2424970.1"/>
    </source>
</evidence>
<protein>
    <submittedName>
        <fullName evidence="3">Doubled motif LPXTG anchor domain-containing protein</fullName>
    </submittedName>
</protein>
<evidence type="ECO:0000256" key="1">
    <source>
        <dbReference type="SAM" id="MobiDB-lite"/>
    </source>
</evidence>